<dbReference type="PROSITE" id="PS50889">
    <property type="entry name" value="S4"/>
    <property type="match status" value="1"/>
</dbReference>
<dbReference type="CDD" id="cd00165">
    <property type="entry name" value="S4"/>
    <property type="match status" value="1"/>
</dbReference>
<keyword evidence="4 7" id="KW-0689">Ribosomal protein</keyword>
<dbReference type="Gene3D" id="1.10.1050.10">
    <property type="entry name" value="Ribosomal Protein S4 Delta 41, Chain A, domain 1"/>
    <property type="match status" value="1"/>
</dbReference>
<dbReference type="Pfam" id="PF00163">
    <property type="entry name" value="Ribosomal_S4"/>
    <property type="match status" value="1"/>
</dbReference>
<evidence type="ECO:0000256" key="7">
    <source>
        <dbReference type="HAMAP-Rule" id="MF_01306"/>
    </source>
</evidence>
<feature type="domain" description="RNA-binding S4" evidence="10">
    <location>
        <begin position="98"/>
        <end position="162"/>
    </location>
</feature>
<evidence type="ECO:0000256" key="4">
    <source>
        <dbReference type="ARBA" id="ARBA00022980"/>
    </source>
</evidence>
<evidence type="ECO:0000256" key="6">
    <source>
        <dbReference type="ARBA" id="ARBA00035254"/>
    </source>
</evidence>
<dbReference type="RefSeq" id="WP_067609472.1">
    <property type="nucleotide sequence ID" value="NZ_ARXR01000029.1"/>
</dbReference>
<keyword evidence="13" id="KW-1185">Reference proteome</keyword>
<name>A0ABS0AJG5_9GAMM</name>
<sequence>MARYIGPKCKLSRREGTDLFLKSGIRPLESKCKAEQPPGQAGGGRRPSRLSDYGVQLREKQKVRRMYGVLEKQFRGYYKKAARSRGATGEVLLQLLEGRLDNVVYRLGFGATRSEARQLVSHRAILVNGRSVNIASYQVSPGDIVTVREKAKNQLRVKNAMELAQQRGFPTWVEVDEKKFEGTFKALPERIDLPAEINENLIVELYSK</sequence>
<keyword evidence="5 7" id="KW-0687">Ribonucleoprotein</keyword>
<dbReference type="InterPro" id="IPR001912">
    <property type="entry name" value="Ribosomal_uS4_N"/>
</dbReference>
<protein>
    <recommendedName>
        <fullName evidence="6 7">Small ribosomal subunit protein uS4</fullName>
    </recommendedName>
</protein>
<evidence type="ECO:0000256" key="9">
    <source>
        <dbReference type="SAM" id="MobiDB-lite"/>
    </source>
</evidence>
<feature type="domain" description="Small ribosomal subunit protein uS4 N-terminal" evidence="11">
    <location>
        <begin position="3"/>
        <end position="97"/>
    </location>
</feature>
<accession>A0ABS0AJG5</accession>
<evidence type="ECO:0000313" key="12">
    <source>
        <dbReference type="EMBL" id="MBF5054069.1"/>
    </source>
</evidence>
<proteinExistence type="inferred from homology"/>
<keyword evidence="3 7" id="KW-0694">RNA-binding</keyword>
<dbReference type="InterPro" id="IPR002942">
    <property type="entry name" value="S4_RNA-bd"/>
</dbReference>
<comment type="subunit">
    <text evidence="7">Part of the 30S ribosomal subunit. Contacts protein S5. The interaction surface between S4 and S5 is involved in control of translational fidelity.</text>
</comment>
<dbReference type="NCBIfam" id="TIGR01017">
    <property type="entry name" value="rpsD_bact"/>
    <property type="match status" value="1"/>
</dbReference>
<feature type="region of interest" description="Disordered" evidence="9">
    <location>
        <begin position="31"/>
        <end position="50"/>
    </location>
</feature>
<dbReference type="InterPro" id="IPR005709">
    <property type="entry name" value="Ribosomal_uS4_bac-type"/>
</dbReference>
<dbReference type="PROSITE" id="PS00632">
    <property type="entry name" value="RIBOSOMAL_S4"/>
    <property type="match status" value="1"/>
</dbReference>
<organism evidence="12 13">
    <name type="scientific">Alloalcanivorax venustensis ISO4</name>
    <dbReference type="NCBI Taxonomy" id="1177184"/>
    <lineage>
        <taxon>Bacteria</taxon>
        <taxon>Pseudomonadati</taxon>
        <taxon>Pseudomonadota</taxon>
        <taxon>Gammaproteobacteria</taxon>
        <taxon>Oceanospirillales</taxon>
        <taxon>Alcanivoracaceae</taxon>
        <taxon>Alloalcanivorax</taxon>
    </lineage>
</organism>
<gene>
    <name evidence="7" type="primary">rpsD</name>
    <name evidence="12" type="ORF">ISO4_02671</name>
</gene>
<keyword evidence="2 7" id="KW-0699">rRNA-binding</keyword>
<evidence type="ECO:0000259" key="10">
    <source>
        <dbReference type="SMART" id="SM00363"/>
    </source>
</evidence>
<dbReference type="InterPro" id="IPR018079">
    <property type="entry name" value="Ribosomal_uS4_CS"/>
</dbReference>
<comment type="caution">
    <text evidence="12">The sequence shown here is derived from an EMBL/GenBank/DDBJ whole genome shotgun (WGS) entry which is preliminary data.</text>
</comment>
<evidence type="ECO:0000256" key="3">
    <source>
        <dbReference type="ARBA" id="ARBA00022884"/>
    </source>
</evidence>
<dbReference type="PANTHER" id="PTHR11831">
    <property type="entry name" value="30S 40S RIBOSOMAL PROTEIN"/>
    <property type="match status" value="1"/>
</dbReference>
<evidence type="ECO:0000256" key="5">
    <source>
        <dbReference type="ARBA" id="ARBA00023274"/>
    </source>
</evidence>
<evidence type="ECO:0000256" key="8">
    <source>
        <dbReference type="RuleBase" id="RU003699"/>
    </source>
</evidence>
<dbReference type="EMBL" id="ARXR01000029">
    <property type="protein sequence ID" value="MBF5054069.1"/>
    <property type="molecule type" value="Genomic_DNA"/>
</dbReference>
<dbReference type="InterPro" id="IPR022801">
    <property type="entry name" value="Ribosomal_uS4"/>
</dbReference>
<dbReference type="Proteomes" id="UP000644441">
    <property type="component" value="Unassembled WGS sequence"/>
</dbReference>
<comment type="function">
    <text evidence="7">One of the primary rRNA binding proteins, it binds directly to 16S rRNA where it nucleates assembly of the body of the 30S subunit.</text>
</comment>
<dbReference type="SMART" id="SM01390">
    <property type="entry name" value="Ribosomal_S4"/>
    <property type="match status" value="1"/>
</dbReference>
<evidence type="ECO:0000313" key="13">
    <source>
        <dbReference type="Proteomes" id="UP000644441"/>
    </source>
</evidence>
<dbReference type="PANTHER" id="PTHR11831:SF4">
    <property type="entry name" value="SMALL RIBOSOMAL SUBUNIT PROTEIN US4M"/>
    <property type="match status" value="1"/>
</dbReference>
<evidence type="ECO:0000256" key="1">
    <source>
        <dbReference type="ARBA" id="ARBA00007465"/>
    </source>
</evidence>
<dbReference type="Gene3D" id="3.10.290.10">
    <property type="entry name" value="RNA-binding S4 domain"/>
    <property type="match status" value="1"/>
</dbReference>
<dbReference type="GO" id="GO:0005840">
    <property type="term" value="C:ribosome"/>
    <property type="evidence" value="ECO:0007669"/>
    <property type="project" value="UniProtKB-KW"/>
</dbReference>
<dbReference type="HAMAP" id="MF_01306_B">
    <property type="entry name" value="Ribosomal_uS4_B"/>
    <property type="match status" value="1"/>
</dbReference>
<evidence type="ECO:0000256" key="2">
    <source>
        <dbReference type="ARBA" id="ARBA00022730"/>
    </source>
</evidence>
<dbReference type="SMART" id="SM00363">
    <property type="entry name" value="S4"/>
    <property type="match status" value="1"/>
</dbReference>
<comment type="similarity">
    <text evidence="1 7 8">Belongs to the universal ribosomal protein uS4 family.</text>
</comment>
<reference evidence="12 13" key="1">
    <citation type="submission" date="2012-09" db="EMBL/GenBank/DDBJ databases">
        <title>Genome Sequence of alkane-degrading Bacterium Alcanivorax venustensis ISO4.</title>
        <authorList>
            <person name="Lai Q."/>
            <person name="Shao Z."/>
        </authorList>
    </citation>
    <scope>NUCLEOTIDE SEQUENCE [LARGE SCALE GENOMIC DNA]</scope>
    <source>
        <strain evidence="12 13">ISO4</strain>
    </source>
</reference>
<dbReference type="NCBIfam" id="NF003717">
    <property type="entry name" value="PRK05327.1"/>
    <property type="match status" value="1"/>
</dbReference>
<comment type="function">
    <text evidence="7">With S5 and S12 plays an important role in translational accuracy.</text>
</comment>
<evidence type="ECO:0000259" key="11">
    <source>
        <dbReference type="SMART" id="SM01390"/>
    </source>
</evidence>
<dbReference type="GeneID" id="99767880"/>
<dbReference type="Pfam" id="PF01479">
    <property type="entry name" value="S4"/>
    <property type="match status" value="1"/>
</dbReference>
<dbReference type="InterPro" id="IPR036986">
    <property type="entry name" value="S4_RNA-bd_sf"/>
</dbReference>
<dbReference type="SUPFAM" id="SSF55174">
    <property type="entry name" value="Alpha-L RNA-binding motif"/>
    <property type="match status" value="1"/>
</dbReference>